<feature type="signal peptide" evidence="1">
    <location>
        <begin position="1"/>
        <end position="18"/>
    </location>
</feature>
<dbReference type="RefSeq" id="WP_062493871.1">
    <property type="nucleotide sequence ID" value="NZ_LHZB01000087.1"/>
</dbReference>
<dbReference type="SUPFAM" id="SSF52833">
    <property type="entry name" value="Thioredoxin-like"/>
    <property type="match status" value="1"/>
</dbReference>
<dbReference type="CDD" id="cd03020">
    <property type="entry name" value="DsbA_DsbC_DsbG"/>
    <property type="match status" value="1"/>
</dbReference>
<comment type="function">
    <text evidence="1">Required for disulfide bond formation in some periplasmic proteins. Acts by transferring its disulfide bond to other proteins and is reduced in the process.</text>
</comment>
<keyword evidence="1" id="KW-0732">Signal</keyword>
<dbReference type="InterPro" id="IPR036249">
    <property type="entry name" value="Thioredoxin-like_sf"/>
</dbReference>
<keyword evidence="1" id="KW-0676">Redox-active center</keyword>
<feature type="chain" id="PRO_5010002448" description="Thiol:disulfide interchange protein" evidence="1">
    <location>
        <begin position="19"/>
        <end position="311"/>
    </location>
</feature>
<dbReference type="GO" id="GO:0042597">
    <property type="term" value="C:periplasmic space"/>
    <property type="evidence" value="ECO:0007669"/>
    <property type="project" value="UniProtKB-SubCell"/>
</dbReference>
<comment type="similarity">
    <text evidence="1">Belongs to the thioredoxin family. DsbC subfamily.</text>
</comment>
<evidence type="ECO:0000313" key="3">
    <source>
        <dbReference type="EMBL" id="KXV02666.1"/>
    </source>
</evidence>
<dbReference type="Proteomes" id="UP000075573">
    <property type="component" value="Unassembled WGS sequence"/>
</dbReference>
<sequence>MRSFIPMLMLGLPAVALGASTCPAAEPIRAAGGPPPSRPVPVMPEMGPTMAAADIAASPALSRLASQGAQLYRLKSEHGLEAVFARSGTQFRVFYLTPDHRAEIGGVMWDATGHNITRDQVSSIPGAIPTVQWNPSGSGPGSRPGAASATTAPPAVDPVERVKAVAFGLEGQDTAPRVYMFIDPLCPFSTRAYAALKPAVASGRLQLAIVPVSINDHENKGASTPAAQQMLSAKPHDMAALWNQIDDLGHAVPGHATSDTAGASLMLNLSAAHSIGLRGTPTFVWKDRNGTPHVEAGLPDDLDAFLASLHA</sequence>
<dbReference type="InterPro" id="IPR009094">
    <property type="entry name" value="DiS-bond_isomerase_DsbC/G_N_sf"/>
</dbReference>
<evidence type="ECO:0000313" key="4">
    <source>
        <dbReference type="Proteomes" id="UP000075573"/>
    </source>
</evidence>
<gene>
    <name evidence="3" type="ORF">AD929_02005</name>
</gene>
<dbReference type="AlphaFoldDB" id="A0A149QZB7"/>
<keyword evidence="1" id="KW-0574">Periplasm</keyword>
<evidence type="ECO:0000256" key="1">
    <source>
        <dbReference type="RuleBase" id="RU364038"/>
    </source>
</evidence>
<dbReference type="EMBL" id="LHZB01000087">
    <property type="protein sequence ID" value="KXV02666.1"/>
    <property type="molecule type" value="Genomic_DNA"/>
</dbReference>
<organism evidence="3 4">
    <name type="scientific">Gluconobacter potus</name>
    <dbReference type="NCBI Taxonomy" id="2724927"/>
    <lineage>
        <taxon>Bacteria</taxon>
        <taxon>Pseudomonadati</taxon>
        <taxon>Pseudomonadota</taxon>
        <taxon>Alphaproteobacteria</taxon>
        <taxon>Acetobacterales</taxon>
        <taxon>Acetobacteraceae</taxon>
        <taxon>Gluconobacter</taxon>
    </lineage>
</organism>
<comment type="subcellular location">
    <subcellularLocation>
        <location evidence="1">Periplasm</location>
    </subcellularLocation>
</comment>
<feature type="region of interest" description="Disordered" evidence="2">
    <location>
        <begin position="126"/>
        <end position="155"/>
    </location>
</feature>
<reference evidence="3 4" key="1">
    <citation type="submission" date="2015-06" db="EMBL/GenBank/DDBJ databases">
        <title>Improved classification and identification of acetic acid bacteria using matrix-assisted laser desorption/ionization time-of-flight mass spectrometry; Gluconobacter nephelii and Gluconobacter uchimurae are later heterotypic synonyms of Gluconobacter japonicus and Gluconobacter oxydans, respectively.</title>
        <authorList>
            <person name="Li L."/>
            <person name="Cleenwerck I."/>
            <person name="De Vuyst L."/>
            <person name="Vandamme P."/>
        </authorList>
    </citation>
    <scope>NUCLEOTIDE SEQUENCE [LARGE SCALE GENOMIC DNA]</scope>
    <source>
        <strain evidence="3 4">LMG 1764</strain>
    </source>
</reference>
<evidence type="ECO:0000256" key="2">
    <source>
        <dbReference type="SAM" id="MobiDB-lite"/>
    </source>
</evidence>
<dbReference type="PATRIC" id="fig|442.7.peg.1705"/>
<dbReference type="Gene3D" id="3.40.30.10">
    <property type="entry name" value="Glutaredoxin"/>
    <property type="match status" value="1"/>
</dbReference>
<dbReference type="Gene3D" id="3.10.450.70">
    <property type="entry name" value="Disulphide bond isomerase, DsbC/G, N-terminal"/>
    <property type="match status" value="1"/>
</dbReference>
<dbReference type="InterPro" id="IPR033954">
    <property type="entry name" value="DiS-bond_Isoase_DsbC/G"/>
</dbReference>
<proteinExistence type="inferred from homology"/>
<feature type="compositionally biased region" description="Low complexity" evidence="2">
    <location>
        <begin position="135"/>
        <end position="154"/>
    </location>
</feature>
<accession>A0A149QZB7</accession>
<name>A0A149QZB7_9PROT</name>
<protein>
    <recommendedName>
        <fullName evidence="1">Thiol:disulfide interchange protein</fullName>
    </recommendedName>
</protein>
<comment type="caution">
    <text evidence="3">The sequence shown here is derived from an EMBL/GenBank/DDBJ whole genome shotgun (WGS) entry which is preliminary data.</text>
</comment>